<dbReference type="EMBL" id="CM056795">
    <property type="protein sequence ID" value="KAJ8720687.1"/>
    <property type="molecule type" value="Genomic_DNA"/>
</dbReference>
<gene>
    <name evidence="1" type="ORF">PYW08_006152</name>
</gene>
<organism evidence="1 2">
    <name type="scientific">Mythimna loreyi</name>
    <dbReference type="NCBI Taxonomy" id="667449"/>
    <lineage>
        <taxon>Eukaryota</taxon>
        <taxon>Metazoa</taxon>
        <taxon>Ecdysozoa</taxon>
        <taxon>Arthropoda</taxon>
        <taxon>Hexapoda</taxon>
        <taxon>Insecta</taxon>
        <taxon>Pterygota</taxon>
        <taxon>Neoptera</taxon>
        <taxon>Endopterygota</taxon>
        <taxon>Lepidoptera</taxon>
        <taxon>Glossata</taxon>
        <taxon>Ditrysia</taxon>
        <taxon>Noctuoidea</taxon>
        <taxon>Noctuidae</taxon>
        <taxon>Noctuinae</taxon>
        <taxon>Hadenini</taxon>
        <taxon>Mythimna</taxon>
    </lineage>
</organism>
<comment type="caution">
    <text evidence="1">The sequence shown here is derived from an EMBL/GenBank/DDBJ whole genome shotgun (WGS) entry which is preliminary data.</text>
</comment>
<protein>
    <submittedName>
        <fullName evidence="1">Uncharacterized protein</fullName>
    </submittedName>
</protein>
<evidence type="ECO:0000313" key="2">
    <source>
        <dbReference type="Proteomes" id="UP001231649"/>
    </source>
</evidence>
<proteinExistence type="predicted"/>
<dbReference type="Proteomes" id="UP001231649">
    <property type="component" value="Chromosome 19"/>
</dbReference>
<evidence type="ECO:0000313" key="1">
    <source>
        <dbReference type="EMBL" id="KAJ8720687.1"/>
    </source>
</evidence>
<accession>A0ACC2QLV4</accession>
<reference evidence="1" key="1">
    <citation type="submission" date="2023-03" db="EMBL/GenBank/DDBJ databases">
        <title>Chromosome-level genomes of two armyworms, Mythimna separata and Mythimna loreyi, provide insights into the biosynthesis and reception of sex pheromones.</title>
        <authorList>
            <person name="Zhao H."/>
        </authorList>
    </citation>
    <scope>NUCLEOTIDE SEQUENCE</scope>
    <source>
        <strain evidence="1">BeijingLab</strain>
    </source>
</reference>
<sequence>MDEEEIDSWSNLSSGDELFCAQLHLQLQESGLMSKHKRRKLSCKEDKKRIKLDLKQKDNTNSSHTKACNSPTKYEIIATPINDQNFGESIKSILSSQDNVISILDQNMDLDIENIDINNLQVIEKVGNDFIDLQQEPPEFATVAIEYLESSVLDVANITVENENVVQELGNAVLNINSVKSFPTSNQDILVSTNTQDPVSDIVTNNTQCTDKNNTTQNNMQQSNVSATPSYSSKVVILSDVPYHGDLLSHKKRQNKASRDPKKYKRNINKELRMKGENYLGYRRDRKAKINETFKVKQDVFKPARSMKPPCTSAFCKKSKLRSCDNINEEQRKHLFENFWQNMNWEQRRSFITSHVNKIPKKITKNPESSKRTDSRTYVLTIDNKDQCDVCCSHKTGNITDEEHAEHVLKKDRARKEKDTDKGIAQSGACHVFTQDGESESAPYQTKDQPNTSQAEQNQSNEQSLELAENPVCQEPETSQPAKVPRCGKSDSSFVLTSPKQLFPLPLTKKSFRVAKKRGKTAIITSSPYKQELEVIAQKKKEAEQKKLEKIETKKRKDELKKQKKTTTKAQNKKSKKNNRSAKTAKQRRVSSSEDESEEEGVTPCMYHAHYVEGGLILAAQE</sequence>
<name>A0ACC2QLV4_9NEOP</name>
<keyword evidence="2" id="KW-1185">Reference proteome</keyword>